<dbReference type="SUPFAM" id="SSF81383">
    <property type="entry name" value="F-box domain"/>
    <property type="match status" value="1"/>
</dbReference>
<evidence type="ECO:0000313" key="2">
    <source>
        <dbReference type="Proteomes" id="UP001365542"/>
    </source>
</evidence>
<gene>
    <name evidence="1" type="ORF">TWF694_010875</name>
</gene>
<dbReference type="EMBL" id="JAVHJO010000008">
    <property type="protein sequence ID" value="KAK6537983.1"/>
    <property type="molecule type" value="Genomic_DNA"/>
</dbReference>
<dbReference type="Proteomes" id="UP001365542">
    <property type="component" value="Unassembled WGS sequence"/>
</dbReference>
<proteinExistence type="predicted"/>
<comment type="caution">
    <text evidence="1">The sequence shown here is derived from an EMBL/GenBank/DDBJ whole genome shotgun (WGS) entry which is preliminary data.</text>
</comment>
<evidence type="ECO:0008006" key="3">
    <source>
        <dbReference type="Google" id="ProtNLM"/>
    </source>
</evidence>
<dbReference type="Gene3D" id="1.20.1280.50">
    <property type="match status" value="1"/>
</dbReference>
<accession>A0AAV9X7B7</accession>
<dbReference type="InterPro" id="IPR036047">
    <property type="entry name" value="F-box-like_dom_sf"/>
</dbReference>
<name>A0AAV9X7B7_9PEZI</name>
<keyword evidence="2" id="KW-1185">Reference proteome</keyword>
<dbReference type="AlphaFoldDB" id="A0AAV9X7B7"/>
<organism evidence="1 2">
    <name type="scientific">Orbilia ellipsospora</name>
    <dbReference type="NCBI Taxonomy" id="2528407"/>
    <lineage>
        <taxon>Eukaryota</taxon>
        <taxon>Fungi</taxon>
        <taxon>Dikarya</taxon>
        <taxon>Ascomycota</taxon>
        <taxon>Pezizomycotina</taxon>
        <taxon>Orbiliomycetes</taxon>
        <taxon>Orbiliales</taxon>
        <taxon>Orbiliaceae</taxon>
        <taxon>Orbilia</taxon>
    </lineage>
</organism>
<protein>
    <recommendedName>
        <fullName evidence="3">F-box domain-containing protein</fullName>
    </recommendedName>
</protein>
<reference evidence="1 2" key="1">
    <citation type="submission" date="2019-10" db="EMBL/GenBank/DDBJ databases">
        <authorList>
            <person name="Palmer J.M."/>
        </authorList>
    </citation>
    <scope>NUCLEOTIDE SEQUENCE [LARGE SCALE GENOMIC DNA]</scope>
    <source>
        <strain evidence="1 2">TWF694</strain>
    </source>
</reference>
<sequence>MDPSKLEIHIALSLLPYLDVLDVCRARGVNKHWHNLFTSPDLLRSAIRIHGSASREFQLITRLEQESKSKAPGEKDALTPQLYQSLFRNFSIRTNNLRKGTPVQEIRVPLRKVASSGNFIYAIADDVLVYLSKEVGGLEVVFWNHDTSEYCNMRIDLGTNNQGRQTSAYSVRKVAVFDDVLVLEHTKEVKRENASGSSFVSIVQAFRLISPFTETEGSSGKRTASYEQLSLFDTFMYRYVNYTEGITSDHSRTHYAALSVRSNSLGVGLFVWDILTGKMVLRYEQEALGTRGITRSPMVSSDKVIMVEDSHVLLVKPDLRNGDKWRRAESESTGFKVDIFTLSLTSGERDEHDVVRPQENDFIQSHITRDKDDEMFASYQDYIHYRVIRQRTPKLHHHDTPKLYTYLNLWGRTRVPSLGKSPLPSENEDTASRRPIERTEIHQYELTTSPPEGELPIRAVYTILNDRLPRGYPPPDPTVPKPFMSDISTSSDSPFFLNSNGTDALSFDMVWSGGSTECLGTRLMTFYFGIRSFQLTETSASEAMKNSGPLRYHLDYSSYLKVKDDPKKVREVPSIQRNVLAMAQSHRGMVVAFDVHGDERMSIYTEPREENNIADLVMCVWGSDKLKHVELE</sequence>
<evidence type="ECO:0000313" key="1">
    <source>
        <dbReference type="EMBL" id="KAK6537983.1"/>
    </source>
</evidence>